<gene>
    <name evidence="2" type="ORF">EVAR_97953_1</name>
</gene>
<protein>
    <submittedName>
        <fullName evidence="2">Uncharacterized protein</fullName>
    </submittedName>
</protein>
<dbReference type="AlphaFoldDB" id="A0A4C1SZE3"/>
<dbReference type="Proteomes" id="UP000299102">
    <property type="component" value="Unassembled WGS sequence"/>
</dbReference>
<proteinExistence type="predicted"/>
<reference evidence="2 3" key="1">
    <citation type="journal article" date="2019" name="Commun. Biol.">
        <title>The bagworm genome reveals a unique fibroin gene that provides high tensile strength.</title>
        <authorList>
            <person name="Kono N."/>
            <person name="Nakamura H."/>
            <person name="Ohtoshi R."/>
            <person name="Tomita M."/>
            <person name="Numata K."/>
            <person name="Arakawa K."/>
        </authorList>
    </citation>
    <scope>NUCLEOTIDE SEQUENCE [LARGE SCALE GENOMIC DNA]</scope>
</reference>
<dbReference type="EMBL" id="BGZK01004055">
    <property type="protein sequence ID" value="GBP06558.1"/>
    <property type="molecule type" value="Genomic_DNA"/>
</dbReference>
<name>A0A4C1SZE3_EUMVA</name>
<organism evidence="2 3">
    <name type="scientific">Eumeta variegata</name>
    <name type="common">Bagworm moth</name>
    <name type="synonym">Eumeta japonica</name>
    <dbReference type="NCBI Taxonomy" id="151549"/>
    <lineage>
        <taxon>Eukaryota</taxon>
        <taxon>Metazoa</taxon>
        <taxon>Ecdysozoa</taxon>
        <taxon>Arthropoda</taxon>
        <taxon>Hexapoda</taxon>
        <taxon>Insecta</taxon>
        <taxon>Pterygota</taxon>
        <taxon>Neoptera</taxon>
        <taxon>Endopterygota</taxon>
        <taxon>Lepidoptera</taxon>
        <taxon>Glossata</taxon>
        <taxon>Ditrysia</taxon>
        <taxon>Tineoidea</taxon>
        <taxon>Psychidae</taxon>
        <taxon>Oiketicinae</taxon>
        <taxon>Eumeta</taxon>
    </lineage>
</organism>
<feature type="region of interest" description="Disordered" evidence="1">
    <location>
        <begin position="1"/>
        <end position="30"/>
    </location>
</feature>
<accession>A0A4C1SZE3</accession>
<keyword evidence="3" id="KW-1185">Reference proteome</keyword>
<evidence type="ECO:0000313" key="3">
    <source>
        <dbReference type="Proteomes" id="UP000299102"/>
    </source>
</evidence>
<evidence type="ECO:0000256" key="1">
    <source>
        <dbReference type="SAM" id="MobiDB-lite"/>
    </source>
</evidence>
<sequence>MSPKEVRVIPAARGHSQSERSHQGVPSLLGRNKIFDEGGSGVMEREWTTGILTHWTKLKAEAATSRLYSVSVVSHRTSQPTFMLQRSWPQITLWFA</sequence>
<comment type="caution">
    <text evidence="2">The sequence shown here is derived from an EMBL/GenBank/DDBJ whole genome shotgun (WGS) entry which is preliminary data.</text>
</comment>
<evidence type="ECO:0000313" key="2">
    <source>
        <dbReference type="EMBL" id="GBP06558.1"/>
    </source>
</evidence>